<protein>
    <submittedName>
        <fullName evidence="1">Uncharacterized protein</fullName>
    </submittedName>
</protein>
<dbReference type="InterPro" id="IPR055984">
    <property type="entry name" value="DUF7562"/>
</dbReference>
<dbReference type="EMBL" id="JACKXD010000004">
    <property type="protein sequence ID" value="MBB6647071.1"/>
    <property type="molecule type" value="Genomic_DNA"/>
</dbReference>
<reference evidence="1 2" key="1">
    <citation type="submission" date="2020-08" db="EMBL/GenBank/DDBJ databases">
        <authorList>
            <person name="Seo M.-J."/>
        </authorList>
    </citation>
    <scope>NUCLEOTIDE SEQUENCE [LARGE SCALE GENOMIC DNA]</scope>
    <source>
        <strain evidence="1 2">MBLA0160</strain>
    </source>
</reference>
<sequence length="99" mass="11153">MADSRTRSRRSSNVGCIACGKTLPRDDAREYDKYGDRWDREGKDLEDLCKPCHRACCHQPRGGSKELLTRAETEHSPEFVTAYYAPVSEDASTEPRSDG</sequence>
<proteinExistence type="predicted"/>
<name>A0A7J9SP45_9EURY</name>
<dbReference type="AlphaFoldDB" id="A0A7J9SP45"/>
<evidence type="ECO:0000313" key="2">
    <source>
        <dbReference type="Proteomes" id="UP000546257"/>
    </source>
</evidence>
<dbReference type="RefSeq" id="WP_185193445.1">
    <property type="nucleotide sequence ID" value="NZ_JACKXD010000004.1"/>
</dbReference>
<comment type="caution">
    <text evidence="1">The sequence shown here is derived from an EMBL/GenBank/DDBJ whole genome shotgun (WGS) entry which is preliminary data.</text>
</comment>
<accession>A0A7J9SP45</accession>
<organism evidence="1 2">
    <name type="scientific">Halobellus ruber</name>
    <dbReference type="NCBI Taxonomy" id="2761102"/>
    <lineage>
        <taxon>Archaea</taxon>
        <taxon>Methanobacteriati</taxon>
        <taxon>Methanobacteriota</taxon>
        <taxon>Stenosarchaea group</taxon>
        <taxon>Halobacteria</taxon>
        <taxon>Halobacteriales</taxon>
        <taxon>Haloferacaceae</taxon>
        <taxon>Halobellus</taxon>
    </lineage>
</organism>
<evidence type="ECO:0000313" key="1">
    <source>
        <dbReference type="EMBL" id="MBB6647071.1"/>
    </source>
</evidence>
<keyword evidence="2" id="KW-1185">Reference proteome</keyword>
<dbReference type="Pfam" id="PF24443">
    <property type="entry name" value="DUF7562"/>
    <property type="match status" value="1"/>
</dbReference>
<dbReference type="Proteomes" id="UP000546257">
    <property type="component" value="Unassembled WGS sequence"/>
</dbReference>
<gene>
    <name evidence="1" type="ORF">H5V44_12380</name>
</gene>